<feature type="region of interest" description="Disordered" evidence="1">
    <location>
        <begin position="192"/>
        <end position="388"/>
    </location>
</feature>
<feature type="compositionally biased region" description="Basic and acidic residues" evidence="1">
    <location>
        <begin position="204"/>
        <end position="226"/>
    </location>
</feature>
<comment type="caution">
    <text evidence="3">The sequence shown here is derived from an EMBL/GenBank/DDBJ whole genome shotgun (WGS) entry which is preliminary data.</text>
</comment>
<protein>
    <submittedName>
        <fullName evidence="3">Uncharacterized protein</fullName>
    </submittedName>
</protein>
<dbReference type="EMBL" id="JBICBT010000753">
    <property type="protein sequence ID" value="KAL3102628.1"/>
    <property type="molecule type" value="Genomic_DNA"/>
</dbReference>
<keyword evidence="4" id="KW-1185">Reference proteome</keyword>
<feature type="chain" id="PRO_5044756718" evidence="2">
    <location>
        <begin position="28"/>
        <end position="493"/>
    </location>
</feature>
<name>A0ABD2KIF8_9BILA</name>
<reference evidence="3 4" key="1">
    <citation type="submission" date="2024-10" db="EMBL/GenBank/DDBJ databases">
        <authorList>
            <person name="Kim D."/>
        </authorList>
    </citation>
    <scope>NUCLEOTIDE SEQUENCE [LARGE SCALE GENOMIC DNA]</scope>
    <source>
        <strain evidence="3">BH-2024</strain>
    </source>
</reference>
<feature type="compositionally biased region" description="Acidic residues" evidence="1">
    <location>
        <begin position="227"/>
        <end position="248"/>
    </location>
</feature>
<evidence type="ECO:0000256" key="1">
    <source>
        <dbReference type="SAM" id="MobiDB-lite"/>
    </source>
</evidence>
<evidence type="ECO:0000256" key="2">
    <source>
        <dbReference type="SAM" id="SignalP"/>
    </source>
</evidence>
<gene>
    <name evidence="3" type="ORF">niasHT_021834</name>
</gene>
<accession>A0ABD2KIF8</accession>
<organism evidence="3 4">
    <name type="scientific">Heterodera trifolii</name>
    <dbReference type="NCBI Taxonomy" id="157864"/>
    <lineage>
        <taxon>Eukaryota</taxon>
        <taxon>Metazoa</taxon>
        <taxon>Ecdysozoa</taxon>
        <taxon>Nematoda</taxon>
        <taxon>Chromadorea</taxon>
        <taxon>Rhabditida</taxon>
        <taxon>Tylenchina</taxon>
        <taxon>Tylenchomorpha</taxon>
        <taxon>Tylenchoidea</taxon>
        <taxon>Heteroderidae</taxon>
        <taxon>Heteroderinae</taxon>
        <taxon>Heterodera</taxon>
    </lineage>
</organism>
<dbReference type="Proteomes" id="UP001620626">
    <property type="component" value="Unassembled WGS sequence"/>
</dbReference>
<keyword evidence="2" id="KW-0732">Signal</keyword>
<sequence length="493" mass="57682">MNGNVLTLLALTFVMILFRQKSNSVLAFDLEEHGPASAPSAIPPPIASPPSEISQFFAPFENRRIVTRFQARKFISLLLLHISPTFSFYNLIPPDSALIQLAKDSGAIIVGPFLREMHSIKGQIGEALIAFLTKMSGRSTKLFAENEGTKEERNSARNLIKVGIIFSMAKIIGEKLHDYEINWAKEILETQQKRGKKRGQNYQNKEEGGKEKEEEEKEREKKNREKEEEEEEKEREKEKEEEEEEEEKEREKEDRETEKEKKKEEEEKVEKEEEREKEEEEKVKKGEEREKEKNKVDEDGKGENEKKETKKEEEKKKEEKKKVEKDDELREYEKSNTNAKDHQSQTKHAKRGQHSQNEHDEQREQQQQQQQVGHGHGQAAESVETRHGQFEMSAEERECLSFFGESDDDHYHYQLRNSPSTSHSQPNFTDIDEYLHLKLHSDQRSLANALFNWEKMCEKATDEVISSPKILQIIREFRTEYLLQFVSANFAIK</sequence>
<feature type="compositionally biased region" description="Basic and acidic residues" evidence="1">
    <location>
        <begin position="249"/>
        <end position="344"/>
    </location>
</feature>
<evidence type="ECO:0000313" key="3">
    <source>
        <dbReference type="EMBL" id="KAL3102628.1"/>
    </source>
</evidence>
<dbReference type="AlphaFoldDB" id="A0ABD2KIF8"/>
<evidence type="ECO:0000313" key="4">
    <source>
        <dbReference type="Proteomes" id="UP001620626"/>
    </source>
</evidence>
<feature type="signal peptide" evidence="2">
    <location>
        <begin position="1"/>
        <end position="27"/>
    </location>
</feature>
<proteinExistence type="predicted"/>